<dbReference type="InterPro" id="IPR051827">
    <property type="entry name" value="Cas4_exonuclease"/>
</dbReference>
<evidence type="ECO:0000256" key="9">
    <source>
        <dbReference type="ARBA" id="ARBA00023004"/>
    </source>
</evidence>
<dbReference type="GO" id="GO:0051536">
    <property type="term" value="F:iron-sulfur cluster binding"/>
    <property type="evidence" value="ECO:0007669"/>
    <property type="project" value="UniProtKB-KW"/>
</dbReference>
<comment type="function">
    <text evidence="13">CRISPR (clustered regularly interspaced short palindromic repeat) is an adaptive immune system that provides protection against mobile genetic elements (viruses, transposable elements and conjugative plasmids). CRISPR clusters contain sequences complementary to antecedent mobile elements and target invading nucleic acids. CRISPR clusters are transcribed and processed into CRISPR RNA (crRNA).</text>
</comment>
<evidence type="ECO:0000256" key="7">
    <source>
        <dbReference type="ARBA" id="ARBA00022801"/>
    </source>
</evidence>
<keyword evidence="6 13" id="KW-0479">Metal-binding</keyword>
<dbReference type="GO" id="GO:0051607">
    <property type="term" value="P:defense response to virus"/>
    <property type="evidence" value="ECO:0007669"/>
    <property type="project" value="UniProtKB-KW"/>
</dbReference>
<evidence type="ECO:0000256" key="4">
    <source>
        <dbReference type="ARBA" id="ARBA00020049"/>
    </source>
</evidence>
<keyword evidence="10 13" id="KW-0411">Iron-sulfur</keyword>
<proteinExistence type="inferred from homology"/>
<keyword evidence="7 13" id="KW-0378">Hydrolase</keyword>
<reference evidence="15 16" key="1">
    <citation type="submission" date="2016-06" db="EMBL/GenBank/DDBJ databases">
        <authorList>
            <person name="Kjaerup R.B."/>
            <person name="Dalgaard T.S."/>
            <person name="Juul-Madsen H.R."/>
        </authorList>
    </citation>
    <scope>NUCLEOTIDE SEQUENCE [LARGE SCALE GENOMIC DNA]</scope>
    <source>
        <strain evidence="15">2</strain>
    </source>
</reference>
<keyword evidence="8 13" id="KW-0269">Exonuclease</keyword>
<dbReference type="Proteomes" id="UP000199600">
    <property type="component" value="Unassembled WGS sequence"/>
</dbReference>
<dbReference type="GO" id="GO:0046872">
    <property type="term" value="F:metal ion binding"/>
    <property type="evidence" value="ECO:0007669"/>
    <property type="project" value="UniProtKB-KW"/>
</dbReference>
<evidence type="ECO:0000313" key="16">
    <source>
        <dbReference type="Proteomes" id="UP000199600"/>
    </source>
</evidence>
<evidence type="ECO:0000256" key="3">
    <source>
        <dbReference type="ARBA" id="ARBA00012768"/>
    </source>
</evidence>
<dbReference type="EC" id="3.1.12.1" evidence="3 13"/>
<evidence type="ECO:0000256" key="1">
    <source>
        <dbReference type="ARBA" id="ARBA00001966"/>
    </source>
</evidence>
<dbReference type="Gene3D" id="3.90.320.10">
    <property type="match status" value="1"/>
</dbReference>
<keyword evidence="11 13" id="KW-0051">Antiviral defense</keyword>
<gene>
    <name evidence="15" type="ORF">PROAA_520007</name>
</gene>
<keyword evidence="5 13" id="KW-0540">Nuclease</keyword>
<comment type="cofactor">
    <cofactor evidence="1">
        <name>[4Fe-4S] cluster</name>
        <dbReference type="ChEBI" id="CHEBI:49883"/>
    </cofactor>
</comment>
<evidence type="ECO:0000256" key="10">
    <source>
        <dbReference type="ARBA" id="ARBA00023014"/>
    </source>
</evidence>
<comment type="cofactor">
    <cofactor evidence="13">
        <name>Mg(2+)</name>
        <dbReference type="ChEBI" id="CHEBI:18420"/>
    </cofactor>
    <cofactor evidence="13">
        <name>Mn(2+)</name>
        <dbReference type="ChEBI" id="CHEBI:29035"/>
    </cofactor>
    <text evidence="13">Mg(2+) or Mn(2+) required for ssDNA cleavage activity.</text>
</comment>
<dbReference type="NCBIfam" id="TIGR00372">
    <property type="entry name" value="cas4"/>
    <property type="match status" value="1"/>
</dbReference>
<evidence type="ECO:0000259" key="14">
    <source>
        <dbReference type="Pfam" id="PF01930"/>
    </source>
</evidence>
<keyword evidence="16" id="KW-1185">Reference proteome</keyword>
<evidence type="ECO:0000256" key="2">
    <source>
        <dbReference type="ARBA" id="ARBA00009189"/>
    </source>
</evidence>
<evidence type="ECO:0000256" key="6">
    <source>
        <dbReference type="ARBA" id="ARBA00022723"/>
    </source>
</evidence>
<dbReference type="PANTHER" id="PTHR36531">
    <property type="entry name" value="CRISPR-ASSOCIATED EXONUCLEASE CAS4"/>
    <property type="match status" value="1"/>
</dbReference>
<evidence type="ECO:0000256" key="8">
    <source>
        <dbReference type="ARBA" id="ARBA00022839"/>
    </source>
</evidence>
<keyword evidence="9 13" id="KW-0408">Iron</keyword>
<dbReference type="GO" id="GO:0004527">
    <property type="term" value="F:exonuclease activity"/>
    <property type="evidence" value="ECO:0007669"/>
    <property type="project" value="UniProtKB-KW"/>
</dbReference>
<sequence>MSDVESIPLSALQHWCYCPRQCMLIHAEQAFAENVHTLRGQAVHARVDAPGVETRAGVRAARAVPLWCDRLGLIGKADVVEFAGDGTLYPVEYKHGRKGKTGKAAKAVHDDLQLAAQALCLEEMTGKEVNVGAIYHATSHRRREVAISAALRVQVEETVSAIRLALAAGKLPTPVNDERCRECSLIDLCQPAPLAEHERQRVLATRLFSPDD</sequence>
<evidence type="ECO:0000256" key="13">
    <source>
        <dbReference type="RuleBase" id="RU365022"/>
    </source>
</evidence>
<dbReference type="AlphaFoldDB" id="A0A1A8Y0K6"/>
<dbReference type="InterPro" id="IPR022765">
    <property type="entry name" value="Dna2/Cas4_DUF83"/>
</dbReference>
<keyword evidence="12 13" id="KW-0464">Manganese</keyword>
<name>A0A1A8Y0K6_9RHOO</name>
<protein>
    <recommendedName>
        <fullName evidence="4 13">CRISPR-associated exonuclease Cas4</fullName>
        <ecNumber evidence="3 13">3.1.12.1</ecNumber>
    </recommendedName>
</protein>
<evidence type="ECO:0000256" key="5">
    <source>
        <dbReference type="ARBA" id="ARBA00022722"/>
    </source>
</evidence>
<evidence type="ECO:0000256" key="12">
    <source>
        <dbReference type="ARBA" id="ARBA00023211"/>
    </source>
</evidence>
<comment type="cofactor">
    <cofactor evidence="13">
        <name>iron-sulfur cluster</name>
        <dbReference type="ChEBI" id="CHEBI:30408"/>
    </cofactor>
</comment>
<dbReference type="EMBL" id="FLQY01000354">
    <property type="protein sequence ID" value="SBT10517.1"/>
    <property type="molecule type" value="Genomic_DNA"/>
</dbReference>
<dbReference type="Pfam" id="PF01930">
    <property type="entry name" value="Cas_Cas4"/>
    <property type="match status" value="1"/>
</dbReference>
<dbReference type="InterPro" id="IPR013343">
    <property type="entry name" value="CRISPR-assoc_prot_Cas4"/>
</dbReference>
<evidence type="ECO:0000256" key="11">
    <source>
        <dbReference type="ARBA" id="ARBA00023118"/>
    </source>
</evidence>
<evidence type="ECO:0000313" key="15">
    <source>
        <dbReference type="EMBL" id="SBT10517.1"/>
    </source>
</evidence>
<feature type="domain" description="DUF83" evidence="14">
    <location>
        <begin position="10"/>
        <end position="190"/>
    </location>
</feature>
<dbReference type="PANTHER" id="PTHR36531:SF6">
    <property type="entry name" value="DNA REPLICATION ATP-DEPENDENT HELICASE_NUCLEASE DNA2"/>
    <property type="match status" value="1"/>
</dbReference>
<dbReference type="RefSeq" id="WP_186412100.1">
    <property type="nucleotide sequence ID" value="NZ_FLQY01000354.1"/>
</dbReference>
<comment type="similarity">
    <text evidence="2 13">Belongs to the CRISPR-associated exonuclease Cas4 family.</text>
</comment>
<accession>A0A1A8Y0K6</accession>
<organism evidence="15 16">
    <name type="scientific">Candidatus Propionivibrio aalborgensis</name>
    <dbReference type="NCBI Taxonomy" id="1860101"/>
    <lineage>
        <taxon>Bacteria</taxon>
        <taxon>Pseudomonadati</taxon>
        <taxon>Pseudomonadota</taxon>
        <taxon>Betaproteobacteria</taxon>
        <taxon>Rhodocyclales</taxon>
        <taxon>Rhodocyclaceae</taxon>
        <taxon>Propionivibrio</taxon>
    </lineage>
</organism>
<dbReference type="InterPro" id="IPR011604">
    <property type="entry name" value="PDDEXK-like_dom_sf"/>
</dbReference>